<gene>
    <name evidence="7" type="ORF">M0813_02025</name>
</gene>
<comment type="caution">
    <text evidence="7">The sequence shown here is derived from an EMBL/GenBank/DDBJ whole genome shotgun (WGS) entry which is preliminary data.</text>
</comment>
<feature type="compositionally biased region" description="Low complexity" evidence="4">
    <location>
        <begin position="379"/>
        <end position="392"/>
    </location>
</feature>
<sequence length="480" mass="56512">MSHRKSKSRRTRTQRTNPVREIWSKELIDMIDLVSTQSHAKPFLKPVDWKELELPTYPEIIKNPMDLGTIKKKLQARQYSTKDEVISDFELMINNAKTFNFEIGDPIHIMALKLHNDFLHRYIKAERTIKERIRKLNNLRKQKAKSQQGQNKSKNKNKNKNRARNQNMSSKASLNTKETLRRNQLRTKQGRFKRAKGSETDIMGLSKELVEMEKKYQQMQNKYQEKINKLENKAEQLMKKVDHNLLGTKLLSLENERIKKSPDLGIKSLSSNLLGLLSGFTGGPLQLDRKRKMQLGFYKQSRQRKLDLNSNPNFPFGFYPFYSESPYSVAPLVSFEMPFKILNEDPQNQSYSNYKTLNNREIRSLESGEATIIQQNNDLNQQQQQQQQQQNQVSEKNSIPKISYEEKYHLSKDIETLEDEGKFQVFKIIRDRIPNFNKDSSKKVATIGFDELDDQTLLLIKKKVREWKRNKEFENYDGKI</sequence>
<feature type="domain" description="Bromo" evidence="5">
    <location>
        <begin position="35"/>
        <end position="100"/>
    </location>
</feature>
<dbReference type="Gene3D" id="1.20.1270.220">
    <property type="match status" value="1"/>
</dbReference>
<dbReference type="Proteomes" id="UP001150062">
    <property type="component" value="Unassembled WGS sequence"/>
</dbReference>
<dbReference type="PANTHER" id="PTHR22880:SF225">
    <property type="entry name" value="BROMODOMAIN-CONTAINING PROTEIN BET-1-RELATED"/>
    <property type="match status" value="1"/>
</dbReference>
<dbReference type="InterPro" id="IPR050935">
    <property type="entry name" value="Bromo_chromatin_reader"/>
</dbReference>
<dbReference type="SUPFAM" id="SSF47370">
    <property type="entry name" value="Bromodomain"/>
    <property type="match status" value="1"/>
</dbReference>
<dbReference type="InterPro" id="IPR027353">
    <property type="entry name" value="NET_dom"/>
</dbReference>
<protein>
    <submittedName>
        <fullName evidence="7">Falz-related bromodomain-containing protein</fullName>
    </submittedName>
</protein>
<dbReference type="PROSITE" id="PS51525">
    <property type="entry name" value="NET"/>
    <property type="match status" value="1"/>
</dbReference>
<dbReference type="Pfam" id="PF00439">
    <property type="entry name" value="Bromodomain"/>
    <property type="match status" value="1"/>
</dbReference>
<dbReference type="PANTHER" id="PTHR22880">
    <property type="entry name" value="FALZ-RELATED BROMODOMAIN-CONTAINING PROTEINS"/>
    <property type="match status" value="1"/>
</dbReference>
<evidence type="ECO:0000256" key="2">
    <source>
        <dbReference type="PROSITE-ProRule" id="PRU00035"/>
    </source>
</evidence>
<feature type="domain" description="NET" evidence="6">
    <location>
        <begin position="392"/>
        <end position="475"/>
    </location>
</feature>
<dbReference type="Pfam" id="PF17035">
    <property type="entry name" value="BET"/>
    <property type="match status" value="1"/>
</dbReference>
<keyword evidence="1 2" id="KW-0103">Bromodomain</keyword>
<feature type="compositionally biased region" description="Polar residues" evidence="4">
    <location>
        <begin position="168"/>
        <end position="177"/>
    </location>
</feature>
<evidence type="ECO:0000259" key="6">
    <source>
        <dbReference type="PROSITE" id="PS51525"/>
    </source>
</evidence>
<evidence type="ECO:0000313" key="7">
    <source>
        <dbReference type="EMBL" id="KAJ6246772.1"/>
    </source>
</evidence>
<dbReference type="InterPro" id="IPR038336">
    <property type="entry name" value="NET_sf"/>
</dbReference>
<dbReference type="PRINTS" id="PR00503">
    <property type="entry name" value="BROMODOMAIN"/>
</dbReference>
<feature type="compositionally biased region" description="Basic residues" evidence="4">
    <location>
        <begin position="153"/>
        <end position="163"/>
    </location>
</feature>
<reference evidence="7" key="1">
    <citation type="submission" date="2022-08" db="EMBL/GenBank/DDBJ databases">
        <title>Novel sulfate-reducing endosymbionts in the free-living metamonad Anaeramoeba.</title>
        <authorList>
            <person name="Jerlstrom-Hultqvist J."/>
            <person name="Cepicka I."/>
            <person name="Gallot-Lavallee L."/>
            <person name="Salas-Leiva D."/>
            <person name="Curtis B.A."/>
            <person name="Zahonova K."/>
            <person name="Pipaliya S."/>
            <person name="Dacks J."/>
            <person name="Roger A.J."/>
        </authorList>
    </citation>
    <scope>NUCLEOTIDE SEQUENCE</scope>
    <source>
        <strain evidence="7">Schooner1</strain>
    </source>
</reference>
<accession>A0ABQ8YQ80</accession>
<dbReference type="InterPro" id="IPR036427">
    <property type="entry name" value="Bromodomain-like_sf"/>
</dbReference>
<evidence type="ECO:0000256" key="4">
    <source>
        <dbReference type="SAM" id="MobiDB-lite"/>
    </source>
</evidence>
<evidence type="ECO:0000313" key="8">
    <source>
        <dbReference type="Proteomes" id="UP001150062"/>
    </source>
</evidence>
<feature type="coiled-coil region" evidence="3">
    <location>
        <begin position="202"/>
        <end position="240"/>
    </location>
</feature>
<evidence type="ECO:0000256" key="1">
    <source>
        <dbReference type="ARBA" id="ARBA00023117"/>
    </source>
</evidence>
<dbReference type="PROSITE" id="PS50014">
    <property type="entry name" value="BROMODOMAIN_2"/>
    <property type="match status" value="1"/>
</dbReference>
<feature type="region of interest" description="Disordered" evidence="4">
    <location>
        <begin position="379"/>
        <end position="398"/>
    </location>
</feature>
<proteinExistence type="predicted"/>
<evidence type="ECO:0000256" key="3">
    <source>
        <dbReference type="SAM" id="Coils"/>
    </source>
</evidence>
<keyword evidence="3" id="KW-0175">Coiled coil</keyword>
<dbReference type="InterPro" id="IPR001487">
    <property type="entry name" value="Bromodomain"/>
</dbReference>
<name>A0ABQ8YQ80_9EUKA</name>
<feature type="region of interest" description="Disordered" evidence="4">
    <location>
        <begin position="139"/>
        <end position="198"/>
    </location>
</feature>
<dbReference type="EMBL" id="JAOAOG010000131">
    <property type="protein sequence ID" value="KAJ6246772.1"/>
    <property type="molecule type" value="Genomic_DNA"/>
</dbReference>
<dbReference type="Gene3D" id="1.20.920.10">
    <property type="entry name" value="Bromodomain-like"/>
    <property type="match status" value="1"/>
</dbReference>
<dbReference type="SMART" id="SM00297">
    <property type="entry name" value="BROMO"/>
    <property type="match status" value="1"/>
</dbReference>
<organism evidence="7 8">
    <name type="scientific">Anaeramoeba flamelloides</name>
    <dbReference type="NCBI Taxonomy" id="1746091"/>
    <lineage>
        <taxon>Eukaryota</taxon>
        <taxon>Metamonada</taxon>
        <taxon>Anaeramoebidae</taxon>
        <taxon>Anaeramoeba</taxon>
    </lineage>
</organism>
<evidence type="ECO:0000259" key="5">
    <source>
        <dbReference type="PROSITE" id="PS50014"/>
    </source>
</evidence>
<feature type="compositionally biased region" description="Basic residues" evidence="4">
    <location>
        <begin position="183"/>
        <end position="195"/>
    </location>
</feature>
<keyword evidence="8" id="KW-1185">Reference proteome</keyword>